<organism evidence="1 2">
    <name type="scientific">Mycolicibacterium frederiksbergense</name>
    <dbReference type="NCBI Taxonomy" id="117567"/>
    <lineage>
        <taxon>Bacteria</taxon>
        <taxon>Bacillati</taxon>
        <taxon>Actinomycetota</taxon>
        <taxon>Actinomycetes</taxon>
        <taxon>Mycobacteriales</taxon>
        <taxon>Mycobacteriaceae</taxon>
        <taxon>Mycolicibacterium</taxon>
    </lineage>
</organism>
<evidence type="ECO:0000313" key="1">
    <source>
        <dbReference type="EMBL" id="MDH6198496.1"/>
    </source>
</evidence>
<dbReference type="Proteomes" id="UP001160130">
    <property type="component" value="Unassembled WGS sequence"/>
</dbReference>
<reference evidence="1 2" key="1">
    <citation type="submission" date="2023-04" db="EMBL/GenBank/DDBJ databases">
        <title>Forest soil microbial communities from Buena Vista Peninsula, Colon Province, Panama.</title>
        <authorList>
            <person name="Bouskill N."/>
        </authorList>
    </citation>
    <scope>NUCLEOTIDE SEQUENCE [LARGE SCALE GENOMIC DNA]</scope>
    <source>
        <strain evidence="1 2">AC80</strain>
    </source>
</reference>
<comment type="caution">
    <text evidence="1">The sequence shown here is derived from an EMBL/GenBank/DDBJ whole genome shotgun (WGS) entry which is preliminary data.</text>
</comment>
<keyword evidence="2" id="KW-1185">Reference proteome</keyword>
<gene>
    <name evidence="1" type="ORF">M2272_005155</name>
</gene>
<accession>A0ABT6L7B2</accession>
<proteinExistence type="predicted"/>
<protein>
    <submittedName>
        <fullName evidence="1">Uncharacterized protein</fullName>
    </submittedName>
</protein>
<name>A0ABT6L7B2_9MYCO</name>
<dbReference type="EMBL" id="JARXVE010000011">
    <property type="protein sequence ID" value="MDH6198496.1"/>
    <property type="molecule type" value="Genomic_DNA"/>
</dbReference>
<sequence length="56" mass="6119">MEAPELSEPSVQGWIEDWVATESRSENVEIWVDQVQAPVLKSNPGVADDAALSHTV</sequence>
<evidence type="ECO:0000313" key="2">
    <source>
        <dbReference type="Proteomes" id="UP001160130"/>
    </source>
</evidence>